<evidence type="ECO:0000256" key="1">
    <source>
        <dbReference type="SAM" id="MobiDB-lite"/>
    </source>
</evidence>
<dbReference type="EMBL" id="QMEY01000001">
    <property type="protein sequence ID" value="RBQ21674.1"/>
    <property type="molecule type" value="Genomic_DNA"/>
</dbReference>
<organism evidence="3 4">
    <name type="scientific">Spongiactinospora rosea</name>
    <dbReference type="NCBI Taxonomy" id="2248750"/>
    <lineage>
        <taxon>Bacteria</taxon>
        <taxon>Bacillati</taxon>
        <taxon>Actinomycetota</taxon>
        <taxon>Actinomycetes</taxon>
        <taxon>Streptosporangiales</taxon>
        <taxon>Streptosporangiaceae</taxon>
        <taxon>Spongiactinospora</taxon>
    </lineage>
</organism>
<feature type="compositionally biased region" description="Polar residues" evidence="1">
    <location>
        <begin position="1"/>
        <end position="11"/>
    </location>
</feature>
<evidence type="ECO:0000313" key="3">
    <source>
        <dbReference type="EMBL" id="RBQ21674.1"/>
    </source>
</evidence>
<proteinExistence type="predicted"/>
<dbReference type="AlphaFoldDB" id="A0A366M7U8"/>
<evidence type="ECO:0000313" key="4">
    <source>
        <dbReference type="Proteomes" id="UP000253303"/>
    </source>
</evidence>
<keyword evidence="2" id="KW-0472">Membrane</keyword>
<feature type="region of interest" description="Disordered" evidence="1">
    <location>
        <begin position="179"/>
        <end position="227"/>
    </location>
</feature>
<sequence length="227" mass="24794">MSQRNPRNNPYPSRGEAPAAGRTPSLVRAWRWRTEFALLIAAVAVLALIVSAVVNGSWWAAVALTGTVSVPAATRFGRGWVAAHLWCLYSRHRIQRVCLETPMHTASGRIPLVLWIAPTAEGERAFIATRAGICAEDFEAFSGELEAACLARQVLVWRHRRRANLVAVEIVRREGRAPAGTPAAAGLDGGRWMRIPSSRDTGPGLHSPREMEEPPDPRTTLLIPQTG</sequence>
<dbReference type="Proteomes" id="UP000253303">
    <property type="component" value="Unassembled WGS sequence"/>
</dbReference>
<protein>
    <submittedName>
        <fullName evidence="3">Uncharacterized protein</fullName>
    </submittedName>
</protein>
<feature type="region of interest" description="Disordered" evidence="1">
    <location>
        <begin position="1"/>
        <end position="20"/>
    </location>
</feature>
<keyword evidence="4" id="KW-1185">Reference proteome</keyword>
<evidence type="ECO:0000256" key="2">
    <source>
        <dbReference type="SAM" id="Phobius"/>
    </source>
</evidence>
<feature type="transmembrane region" description="Helical" evidence="2">
    <location>
        <begin position="36"/>
        <end position="61"/>
    </location>
</feature>
<feature type="compositionally biased region" description="Basic and acidic residues" evidence="1">
    <location>
        <begin position="207"/>
        <end position="216"/>
    </location>
</feature>
<dbReference type="OrthoDB" id="5187095at2"/>
<name>A0A366M7U8_9ACTN</name>
<dbReference type="RefSeq" id="WP_113978556.1">
    <property type="nucleotide sequence ID" value="NZ_QMEY01000001.1"/>
</dbReference>
<comment type="caution">
    <text evidence="3">The sequence shown here is derived from an EMBL/GenBank/DDBJ whole genome shotgun (WGS) entry which is preliminary data.</text>
</comment>
<reference evidence="3 4" key="1">
    <citation type="submission" date="2018-06" db="EMBL/GenBank/DDBJ databases">
        <title>Sphaerisporangium craniellae sp. nov., isolated from a marine sponge in the South China Sea.</title>
        <authorList>
            <person name="Li L."/>
        </authorList>
    </citation>
    <scope>NUCLEOTIDE SEQUENCE [LARGE SCALE GENOMIC DNA]</scope>
    <source>
        <strain evidence="3 4">LHW63015</strain>
    </source>
</reference>
<accession>A0A366M7U8</accession>
<keyword evidence="2" id="KW-0812">Transmembrane</keyword>
<gene>
    <name evidence="3" type="ORF">DP939_02945</name>
</gene>
<keyword evidence="2" id="KW-1133">Transmembrane helix</keyword>